<name>A0AAP0HUW2_9MAGN</name>
<accession>A0AAP0HUW2</accession>
<sequence>MGSCCGRGHKLTVDDDSTNGREIMIPYKNSKQHIPSQEAPQKGKYDTEDEEDQDKSANIGKPKGGHEKNMSIGVVGAGAVSSNPTVSKDEAQQGVASPMRVKEKTQHLPFACSTLPT</sequence>
<comment type="caution">
    <text evidence="2">The sequence shown here is derived from an EMBL/GenBank/DDBJ whole genome shotgun (WGS) entry which is preliminary data.</text>
</comment>
<reference evidence="2 3" key="1">
    <citation type="submission" date="2024-01" db="EMBL/GenBank/DDBJ databases">
        <title>Genome assemblies of Stephania.</title>
        <authorList>
            <person name="Yang L."/>
        </authorList>
    </citation>
    <scope>NUCLEOTIDE SEQUENCE [LARGE SCALE GENOMIC DNA]</scope>
    <source>
        <strain evidence="2">QJT</strain>
        <tissue evidence="2">Leaf</tissue>
    </source>
</reference>
<protein>
    <submittedName>
        <fullName evidence="2">Uncharacterized protein</fullName>
    </submittedName>
</protein>
<gene>
    <name evidence="2" type="ORF">Sjap_022262</name>
</gene>
<dbReference type="AlphaFoldDB" id="A0AAP0HUW2"/>
<evidence type="ECO:0000313" key="3">
    <source>
        <dbReference type="Proteomes" id="UP001417504"/>
    </source>
</evidence>
<evidence type="ECO:0000313" key="2">
    <source>
        <dbReference type="EMBL" id="KAK9096765.1"/>
    </source>
</evidence>
<feature type="region of interest" description="Disordered" evidence="1">
    <location>
        <begin position="1"/>
        <end position="117"/>
    </location>
</feature>
<dbReference type="Proteomes" id="UP001417504">
    <property type="component" value="Unassembled WGS sequence"/>
</dbReference>
<dbReference type="EMBL" id="JBBNAE010000009">
    <property type="protein sequence ID" value="KAK9096765.1"/>
    <property type="molecule type" value="Genomic_DNA"/>
</dbReference>
<organism evidence="2 3">
    <name type="scientific">Stephania japonica</name>
    <dbReference type="NCBI Taxonomy" id="461633"/>
    <lineage>
        <taxon>Eukaryota</taxon>
        <taxon>Viridiplantae</taxon>
        <taxon>Streptophyta</taxon>
        <taxon>Embryophyta</taxon>
        <taxon>Tracheophyta</taxon>
        <taxon>Spermatophyta</taxon>
        <taxon>Magnoliopsida</taxon>
        <taxon>Ranunculales</taxon>
        <taxon>Menispermaceae</taxon>
        <taxon>Menispermoideae</taxon>
        <taxon>Cissampelideae</taxon>
        <taxon>Stephania</taxon>
    </lineage>
</organism>
<proteinExistence type="predicted"/>
<keyword evidence="3" id="KW-1185">Reference proteome</keyword>
<evidence type="ECO:0000256" key="1">
    <source>
        <dbReference type="SAM" id="MobiDB-lite"/>
    </source>
</evidence>